<feature type="non-terminal residue" evidence="2">
    <location>
        <position position="87"/>
    </location>
</feature>
<reference evidence="2 3" key="1">
    <citation type="journal article" date="2021" name="BMC Genomics">
        <title>Datura genome reveals duplications of psychoactive alkaloid biosynthetic genes and high mutation rate following tissue culture.</title>
        <authorList>
            <person name="Rajewski A."/>
            <person name="Carter-House D."/>
            <person name="Stajich J."/>
            <person name="Litt A."/>
        </authorList>
    </citation>
    <scope>NUCLEOTIDE SEQUENCE [LARGE SCALE GENOMIC DNA]</scope>
    <source>
        <strain evidence="2">AR-01</strain>
    </source>
</reference>
<feature type="transmembrane region" description="Helical" evidence="1">
    <location>
        <begin position="20"/>
        <end position="46"/>
    </location>
</feature>
<accession>A0ABS8V548</accession>
<protein>
    <submittedName>
        <fullName evidence="2">Uncharacterized protein</fullName>
    </submittedName>
</protein>
<comment type="caution">
    <text evidence="2">The sequence shown here is derived from an EMBL/GenBank/DDBJ whole genome shotgun (WGS) entry which is preliminary data.</text>
</comment>
<keyword evidence="1" id="KW-0812">Transmembrane</keyword>
<dbReference type="Proteomes" id="UP000823775">
    <property type="component" value="Unassembled WGS sequence"/>
</dbReference>
<sequence>MHWLLRGYVVRPMEVTTRGPIARVVLVVLTPDVGVFLVEVILYTFILEGLFRKHYRLQRVVIQREGALSVVSCGTSLGTVPSSYRAG</sequence>
<dbReference type="EMBL" id="JACEIK010003315">
    <property type="protein sequence ID" value="MCD9641274.1"/>
    <property type="molecule type" value="Genomic_DNA"/>
</dbReference>
<proteinExistence type="predicted"/>
<organism evidence="2 3">
    <name type="scientific">Datura stramonium</name>
    <name type="common">Jimsonweed</name>
    <name type="synonym">Common thornapple</name>
    <dbReference type="NCBI Taxonomy" id="4076"/>
    <lineage>
        <taxon>Eukaryota</taxon>
        <taxon>Viridiplantae</taxon>
        <taxon>Streptophyta</taxon>
        <taxon>Embryophyta</taxon>
        <taxon>Tracheophyta</taxon>
        <taxon>Spermatophyta</taxon>
        <taxon>Magnoliopsida</taxon>
        <taxon>eudicotyledons</taxon>
        <taxon>Gunneridae</taxon>
        <taxon>Pentapetalae</taxon>
        <taxon>asterids</taxon>
        <taxon>lamiids</taxon>
        <taxon>Solanales</taxon>
        <taxon>Solanaceae</taxon>
        <taxon>Solanoideae</taxon>
        <taxon>Datureae</taxon>
        <taxon>Datura</taxon>
    </lineage>
</organism>
<evidence type="ECO:0000256" key="1">
    <source>
        <dbReference type="SAM" id="Phobius"/>
    </source>
</evidence>
<keyword evidence="1" id="KW-1133">Transmembrane helix</keyword>
<evidence type="ECO:0000313" key="2">
    <source>
        <dbReference type="EMBL" id="MCD9641274.1"/>
    </source>
</evidence>
<keyword evidence="1" id="KW-0472">Membrane</keyword>
<gene>
    <name evidence="2" type="ORF">HAX54_027365</name>
</gene>
<evidence type="ECO:0000313" key="3">
    <source>
        <dbReference type="Proteomes" id="UP000823775"/>
    </source>
</evidence>
<name>A0ABS8V548_DATST</name>
<keyword evidence="3" id="KW-1185">Reference proteome</keyword>